<organism evidence="1 2">
    <name type="scientific">Mycoplasmopsis fermentans (strain ATCC 19989 / NBRC 14854 / NCTC 10117 / PG18)</name>
    <name type="common">Mycoplasma fermentans</name>
    <dbReference type="NCBI Taxonomy" id="496833"/>
    <lineage>
        <taxon>Bacteria</taxon>
        <taxon>Bacillati</taxon>
        <taxon>Mycoplasmatota</taxon>
        <taxon>Mycoplasmoidales</taxon>
        <taxon>Metamycoplasmataceae</taxon>
        <taxon>Mycoplasmopsis</taxon>
    </lineage>
</organism>
<dbReference type="EMBL" id="AP009608">
    <property type="protein sequence ID" value="BAH69444.1"/>
    <property type="molecule type" value="Genomic_DNA"/>
</dbReference>
<dbReference type="PATRIC" id="fig|496833.3.peg.601"/>
<dbReference type="eggNOG" id="ENOG5030N66">
    <property type="taxonomic scope" value="Bacteria"/>
</dbReference>
<dbReference type="AlphaFoldDB" id="C4XE72"/>
<name>C4XE72_MYCFP</name>
<accession>C4XE72</accession>
<dbReference type="HOGENOM" id="CLU_1667435_0_0_14"/>
<reference evidence="1 2" key="1">
    <citation type="journal article" date="2009" name="Curr. Microbiol.">
        <title>Molecular cloning and expression of a novel cholinephosphotransferase involved in glycoglycerophospholipid biosynthesis of Mycoplasma fermentans.</title>
        <authorList>
            <person name="Ishida N."/>
            <person name="Irikura D."/>
            <person name="Matsuda K."/>
            <person name="Sato S."/>
            <person name="Asano K."/>
        </authorList>
    </citation>
    <scope>NUCLEOTIDE SEQUENCE [LARGE SCALE GENOMIC DNA]</scope>
    <source>
        <strain evidence="2">ATCC 19989 / NBRC 14854 / NCTC 10117 / PG18</strain>
    </source>
</reference>
<dbReference type="Proteomes" id="UP000006810">
    <property type="component" value="Chromosome"/>
</dbReference>
<evidence type="ECO:0000313" key="1">
    <source>
        <dbReference type="EMBL" id="BAH69444.1"/>
    </source>
</evidence>
<dbReference type="KEGG" id="mfp:MBIO_0179"/>
<proteinExistence type="predicted"/>
<sequence>MMKNDKLVQEKLNQINGTYDENSMFKSLINSDEELLKNFKLFCEIYQNNNFLEQKFLNHTVNEFKRNKNEEIDLFDLKKWIDLKNKVDSYDTQNFDLSNNFFKKMSLKSGELSFLYDSFINENDEFGEFDFGEESRFNNNETSVIAKTTEVVVNKVLKL</sequence>
<keyword evidence="2" id="KW-1185">Reference proteome</keyword>
<gene>
    <name evidence="1" type="ordered locus">MBIO_0179</name>
</gene>
<protein>
    <submittedName>
        <fullName evidence="1">Uncharacterized protein</fullName>
    </submittedName>
</protein>
<evidence type="ECO:0000313" key="2">
    <source>
        <dbReference type="Proteomes" id="UP000006810"/>
    </source>
</evidence>